<proteinExistence type="predicted"/>
<accession>A0A1D6MH54</accession>
<dbReference type="ExpressionAtlas" id="A0A1D6MH54">
    <property type="expression patterns" value="baseline and differential"/>
</dbReference>
<organism evidence="1">
    <name type="scientific">Zea mays</name>
    <name type="common">Maize</name>
    <dbReference type="NCBI Taxonomy" id="4577"/>
    <lineage>
        <taxon>Eukaryota</taxon>
        <taxon>Viridiplantae</taxon>
        <taxon>Streptophyta</taxon>
        <taxon>Embryophyta</taxon>
        <taxon>Tracheophyta</taxon>
        <taxon>Spermatophyta</taxon>
        <taxon>Magnoliopsida</taxon>
        <taxon>Liliopsida</taxon>
        <taxon>Poales</taxon>
        <taxon>Poaceae</taxon>
        <taxon>PACMAD clade</taxon>
        <taxon>Panicoideae</taxon>
        <taxon>Andropogonodae</taxon>
        <taxon>Andropogoneae</taxon>
        <taxon>Tripsacinae</taxon>
        <taxon>Zea</taxon>
    </lineage>
</organism>
<evidence type="ECO:0000313" key="1">
    <source>
        <dbReference type="EMBL" id="ONM28709.1"/>
    </source>
</evidence>
<dbReference type="AlphaFoldDB" id="A0A1D6MH54"/>
<dbReference type="EMBL" id="CM007649">
    <property type="protein sequence ID" value="ONM28712.1"/>
    <property type="molecule type" value="Genomic_DNA"/>
</dbReference>
<dbReference type="EMBL" id="CM007649">
    <property type="protein sequence ID" value="ONM28709.1"/>
    <property type="molecule type" value="Genomic_DNA"/>
</dbReference>
<dbReference type="EMBL" id="CM007649">
    <property type="protein sequence ID" value="ONM28723.1"/>
    <property type="molecule type" value="Genomic_DNA"/>
</dbReference>
<protein>
    <submittedName>
        <fullName evidence="1">Uncharacterized protein</fullName>
    </submittedName>
</protein>
<reference evidence="1" key="1">
    <citation type="submission" date="2015-12" db="EMBL/GenBank/DDBJ databases">
        <title>Update maize B73 reference genome by single molecule sequencing technologies.</title>
        <authorList>
            <consortium name="Maize Genome Sequencing Project"/>
            <person name="Ware D."/>
        </authorList>
    </citation>
    <scope>NUCLEOTIDE SEQUENCE [LARGE SCALE GENOMIC DNA]</scope>
    <source>
        <tissue evidence="1">Seedling</tissue>
    </source>
</reference>
<gene>
    <name evidence="1" type="ORF">ZEAMMB73_Zm00001d039421</name>
</gene>
<name>A0A1D6MH54_MAIZE</name>
<sequence>MLEAKLFLGAFSSYDRHRDMQMDIDNMSYEAQNICNLVFDKSSKICLGGKLQQICAMFYSDFGVFCLTEAKRNHQVQGKYDSIIVEVKSYYMSMSRYRDDKKRKGEIMKVYANDQIKTCVEFPECFVSDEQSSTCKFLLCALVVIGRKTHVVGRGLMSTITMDVDTTARVDEFLVTTFVGPLVEEDLTRGVW</sequence>